<keyword evidence="2" id="KW-1185">Reference proteome</keyword>
<protein>
    <recommendedName>
        <fullName evidence="3">Metallothionein</fullName>
    </recommendedName>
</protein>
<dbReference type="EMBL" id="QZEY01000003">
    <property type="protein sequence ID" value="RJL33260.1"/>
    <property type="molecule type" value="Genomic_DNA"/>
</dbReference>
<proteinExistence type="predicted"/>
<evidence type="ECO:0000313" key="2">
    <source>
        <dbReference type="Proteomes" id="UP000265768"/>
    </source>
</evidence>
<dbReference type="OrthoDB" id="163862at2"/>
<name>A0A3A4ATF1_9ACTN</name>
<accession>A0A3A4ATF1</accession>
<dbReference type="Proteomes" id="UP000265768">
    <property type="component" value="Unassembled WGS sequence"/>
</dbReference>
<gene>
    <name evidence="1" type="ORF">D5H75_10570</name>
</gene>
<dbReference type="RefSeq" id="WP_119926220.1">
    <property type="nucleotide sequence ID" value="NZ_QZEY01000003.1"/>
</dbReference>
<comment type="caution">
    <text evidence="1">The sequence shown here is derived from an EMBL/GenBank/DDBJ whole genome shotgun (WGS) entry which is preliminary data.</text>
</comment>
<sequence>MARCDVCGNDYDRTFAVRTSDGRDFTFDSVECAASAIAPECAHCGCRILGHGVETQEGTTYCCAACARQSGAEAIRA</sequence>
<evidence type="ECO:0008006" key="3">
    <source>
        <dbReference type="Google" id="ProtNLM"/>
    </source>
</evidence>
<evidence type="ECO:0000313" key="1">
    <source>
        <dbReference type="EMBL" id="RJL33260.1"/>
    </source>
</evidence>
<reference evidence="1 2" key="1">
    <citation type="submission" date="2018-09" db="EMBL/GenBank/DDBJ databases">
        <title>YIM 75507 draft genome.</title>
        <authorList>
            <person name="Tang S."/>
            <person name="Feng Y."/>
        </authorList>
    </citation>
    <scope>NUCLEOTIDE SEQUENCE [LARGE SCALE GENOMIC DNA]</scope>
    <source>
        <strain evidence="1 2">YIM 75507</strain>
    </source>
</reference>
<dbReference type="AlphaFoldDB" id="A0A3A4ATF1"/>
<organism evidence="1 2">
    <name type="scientific">Bailinhaonella thermotolerans</name>
    <dbReference type="NCBI Taxonomy" id="1070861"/>
    <lineage>
        <taxon>Bacteria</taxon>
        <taxon>Bacillati</taxon>
        <taxon>Actinomycetota</taxon>
        <taxon>Actinomycetes</taxon>
        <taxon>Streptosporangiales</taxon>
        <taxon>Streptosporangiaceae</taxon>
        <taxon>Bailinhaonella</taxon>
    </lineage>
</organism>